<reference evidence="3" key="1">
    <citation type="journal article" date="2014" name="Front. Microbiol.">
        <title>High frequency of phylogenetically diverse reductive dehalogenase-homologous genes in deep subseafloor sedimentary metagenomes.</title>
        <authorList>
            <person name="Kawai M."/>
            <person name="Futagami T."/>
            <person name="Toyoda A."/>
            <person name="Takaki Y."/>
            <person name="Nishi S."/>
            <person name="Hori S."/>
            <person name="Arai W."/>
            <person name="Tsubouchi T."/>
            <person name="Morono Y."/>
            <person name="Uchiyama I."/>
            <person name="Ito T."/>
            <person name="Fujiyama A."/>
            <person name="Inagaki F."/>
            <person name="Takami H."/>
        </authorList>
    </citation>
    <scope>NUCLEOTIDE SEQUENCE</scope>
    <source>
        <strain evidence="3">Expedition CK06-06</strain>
    </source>
</reference>
<dbReference type="InterPro" id="IPR007742">
    <property type="entry name" value="NosD_dom"/>
</dbReference>
<comment type="caution">
    <text evidence="3">The sequence shown here is derived from an EMBL/GenBank/DDBJ whole genome shotgun (WGS) entry which is preliminary data.</text>
</comment>
<protein>
    <recommendedName>
        <fullName evidence="2">Periplasmic copper-binding protein NosD beta helix domain-containing protein</fullName>
    </recommendedName>
</protein>
<evidence type="ECO:0000259" key="2">
    <source>
        <dbReference type="Pfam" id="PF05048"/>
    </source>
</evidence>
<feature type="transmembrane region" description="Helical" evidence="1">
    <location>
        <begin position="113"/>
        <end position="132"/>
    </location>
</feature>
<sequence length="138" mass="15330">SDNCTILDNDIKENQQDGLNLYQSDDNNSGSDYNTIYNNFFVNNGIHAIDETSNNYWNSAVIGNYWDNYTGVDDDNDGIGDSPHIFTGGTDYLPIWDDDPPQPTPGGIPGYDLILFISVLFISIGIISITTIKKRVNI</sequence>
<accession>X1RBB5</accession>
<dbReference type="EMBL" id="BARW01000164">
    <property type="protein sequence ID" value="GAI60440.1"/>
    <property type="molecule type" value="Genomic_DNA"/>
</dbReference>
<evidence type="ECO:0000256" key="1">
    <source>
        <dbReference type="SAM" id="Phobius"/>
    </source>
</evidence>
<organism evidence="3">
    <name type="scientific">marine sediment metagenome</name>
    <dbReference type="NCBI Taxonomy" id="412755"/>
    <lineage>
        <taxon>unclassified sequences</taxon>
        <taxon>metagenomes</taxon>
        <taxon>ecological metagenomes</taxon>
    </lineage>
</organism>
<keyword evidence="1" id="KW-0812">Transmembrane</keyword>
<gene>
    <name evidence="3" type="ORF">S12H4_00971</name>
</gene>
<feature type="domain" description="Periplasmic copper-binding protein NosD beta helix" evidence="2">
    <location>
        <begin position="2"/>
        <end position="71"/>
    </location>
</feature>
<evidence type="ECO:0000313" key="3">
    <source>
        <dbReference type="EMBL" id="GAI60440.1"/>
    </source>
</evidence>
<proteinExistence type="predicted"/>
<dbReference type="AlphaFoldDB" id="X1RBB5"/>
<keyword evidence="1" id="KW-0472">Membrane</keyword>
<dbReference type="Pfam" id="PF05048">
    <property type="entry name" value="NosD"/>
    <property type="match status" value="1"/>
</dbReference>
<keyword evidence="1" id="KW-1133">Transmembrane helix</keyword>
<dbReference type="SUPFAM" id="SSF51126">
    <property type="entry name" value="Pectin lyase-like"/>
    <property type="match status" value="1"/>
</dbReference>
<dbReference type="InterPro" id="IPR011050">
    <property type="entry name" value="Pectin_lyase_fold/virulence"/>
</dbReference>
<feature type="non-terminal residue" evidence="3">
    <location>
        <position position="1"/>
    </location>
</feature>
<name>X1RBB5_9ZZZZ</name>